<name>A0A3M7P4H0_BRAPC</name>
<organism evidence="1 2">
    <name type="scientific">Brachionus plicatilis</name>
    <name type="common">Marine rotifer</name>
    <name type="synonym">Brachionus muelleri</name>
    <dbReference type="NCBI Taxonomy" id="10195"/>
    <lineage>
        <taxon>Eukaryota</taxon>
        <taxon>Metazoa</taxon>
        <taxon>Spiralia</taxon>
        <taxon>Gnathifera</taxon>
        <taxon>Rotifera</taxon>
        <taxon>Eurotatoria</taxon>
        <taxon>Monogononta</taxon>
        <taxon>Pseudotrocha</taxon>
        <taxon>Ploima</taxon>
        <taxon>Brachionidae</taxon>
        <taxon>Brachionus</taxon>
    </lineage>
</organism>
<evidence type="ECO:0000313" key="2">
    <source>
        <dbReference type="Proteomes" id="UP000276133"/>
    </source>
</evidence>
<accession>A0A3M7P4H0</accession>
<reference evidence="1 2" key="1">
    <citation type="journal article" date="2018" name="Sci. Rep.">
        <title>Genomic signatures of local adaptation to the degree of environmental predictability in rotifers.</title>
        <authorList>
            <person name="Franch-Gras L."/>
            <person name="Hahn C."/>
            <person name="Garcia-Roger E.M."/>
            <person name="Carmona M.J."/>
            <person name="Serra M."/>
            <person name="Gomez A."/>
        </authorList>
    </citation>
    <scope>NUCLEOTIDE SEQUENCE [LARGE SCALE GENOMIC DNA]</scope>
    <source>
        <strain evidence="1">HYR1</strain>
    </source>
</reference>
<protein>
    <submittedName>
        <fullName evidence="1">Uncharacterized protein</fullName>
    </submittedName>
</protein>
<dbReference type="AlphaFoldDB" id="A0A3M7P4H0"/>
<proteinExistence type="predicted"/>
<dbReference type="EMBL" id="REGN01013409">
    <property type="protein sequence ID" value="RMZ93962.1"/>
    <property type="molecule type" value="Genomic_DNA"/>
</dbReference>
<dbReference type="Proteomes" id="UP000276133">
    <property type="component" value="Unassembled WGS sequence"/>
</dbReference>
<evidence type="ECO:0000313" key="1">
    <source>
        <dbReference type="EMBL" id="RMZ93962.1"/>
    </source>
</evidence>
<keyword evidence="2" id="KW-1185">Reference proteome</keyword>
<gene>
    <name evidence="1" type="ORF">BpHYR1_019053</name>
</gene>
<sequence>MFSGQISSICLVMAQIYSKINIFSSEKTIKLKDNVTLPYLSKSYKYREHFLKEFLNFLGHIFRKT</sequence>
<comment type="caution">
    <text evidence="1">The sequence shown here is derived from an EMBL/GenBank/DDBJ whole genome shotgun (WGS) entry which is preliminary data.</text>
</comment>